<comment type="caution">
    <text evidence="3">The sequence shown here is derived from an EMBL/GenBank/DDBJ whole genome shotgun (WGS) entry which is preliminary data.</text>
</comment>
<keyword evidence="1" id="KW-0812">Transmembrane</keyword>
<dbReference type="Proteomes" id="UP000807769">
    <property type="component" value="Unassembled WGS sequence"/>
</dbReference>
<dbReference type="Pfam" id="PF20151">
    <property type="entry name" value="DUF6533"/>
    <property type="match status" value="1"/>
</dbReference>
<dbReference type="RefSeq" id="XP_041191406.1">
    <property type="nucleotide sequence ID" value="XM_041336097.1"/>
</dbReference>
<dbReference type="EMBL" id="JABBWG010000023">
    <property type="protein sequence ID" value="KAG1813645.1"/>
    <property type="molecule type" value="Genomic_DNA"/>
</dbReference>
<proteinExistence type="predicted"/>
<gene>
    <name evidence="3" type="ORF">BJ212DRAFT_1366325</name>
</gene>
<feature type="domain" description="DUF6533" evidence="2">
    <location>
        <begin position="2"/>
        <end position="38"/>
    </location>
</feature>
<reference evidence="3" key="1">
    <citation type="journal article" date="2020" name="New Phytol.">
        <title>Comparative genomics reveals dynamic genome evolution in host specialist ectomycorrhizal fungi.</title>
        <authorList>
            <person name="Lofgren L.A."/>
            <person name="Nguyen N.H."/>
            <person name="Vilgalys R."/>
            <person name="Ruytinx J."/>
            <person name="Liao H.L."/>
            <person name="Branco S."/>
            <person name="Kuo A."/>
            <person name="LaButti K."/>
            <person name="Lipzen A."/>
            <person name="Andreopoulos W."/>
            <person name="Pangilinan J."/>
            <person name="Riley R."/>
            <person name="Hundley H."/>
            <person name="Na H."/>
            <person name="Barry K."/>
            <person name="Grigoriev I.V."/>
            <person name="Stajich J.E."/>
            <person name="Kennedy P.G."/>
        </authorList>
    </citation>
    <scope>NUCLEOTIDE SEQUENCE</scope>
    <source>
        <strain evidence="3">MN1</strain>
    </source>
</reference>
<feature type="transmembrane region" description="Helical" evidence="1">
    <location>
        <begin position="26"/>
        <end position="52"/>
    </location>
</feature>
<feature type="non-terminal residue" evidence="3">
    <location>
        <position position="1"/>
    </location>
</feature>
<protein>
    <recommendedName>
        <fullName evidence="2">DUF6533 domain-containing protein</fullName>
    </recommendedName>
</protein>
<name>A0A9P7JBP3_9AGAM</name>
<sequence length="64" mass="7698">MTIYDYVLQFEKEVTFFWERQWSVMAYLYIVVRYFGIVLAMFGLCTWGGLLYMPEASYVRSSLD</sequence>
<keyword evidence="4" id="KW-1185">Reference proteome</keyword>
<accession>A0A9P7JBP3</accession>
<keyword evidence="1" id="KW-0472">Membrane</keyword>
<dbReference type="AlphaFoldDB" id="A0A9P7JBP3"/>
<evidence type="ECO:0000259" key="2">
    <source>
        <dbReference type="Pfam" id="PF20151"/>
    </source>
</evidence>
<evidence type="ECO:0000313" key="3">
    <source>
        <dbReference type="EMBL" id="KAG1813645.1"/>
    </source>
</evidence>
<dbReference type="InterPro" id="IPR045340">
    <property type="entry name" value="DUF6533"/>
</dbReference>
<evidence type="ECO:0000256" key="1">
    <source>
        <dbReference type="SAM" id="Phobius"/>
    </source>
</evidence>
<keyword evidence="1" id="KW-1133">Transmembrane helix</keyword>
<dbReference type="GeneID" id="64630114"/>
<dbReference type="OrthoDB" id="2684609at2759"/>
<evidence type="ECO:0000313" key="4">
    <source>
        <dbReference type="Proteomes" id="UP000807769"/>
    </source>
</evidence>
<organism evidence="3 4">
    <name type="scientific">Suillus subaureus</name>
    <dbReference type="NCBI Taxonomy" id="48587"/>
    <lineage>
        <taxon>Eukaryota</taxon>
        <taxon>Fungi</taxon>
        <taxon>Dikarya</taxon>
        <taxon>Basidiomycota</taxon>
        <taxon>Agaricomycotina</taxon>
        <taxon>Agaricomycetes</taxon>
        <taxon>Agaricomycetidae</taxon>
        <taxon>Boletales</taxon>
        <taxon>Suillineae</taxon>
        <taxon>Suillaceae</taxon>
        <taxon>Suillus</taxon>
    </lineage>
</organism>